<dbReference type="EMBL" id="KQ982566">
    <property type="protein sequence ID" value="KYQ54739.1"/>
    <property type="molecule type" value="Genomic_DNA"/>
</dbReference>
<dbReference type="STRING" id="64791.A0A151X379"/>
<dbReference type="FunFam" id="1.20.120.1130:FF:000001">
    <property type="entry name" value="Vacuolar protein sorting-associated protein 28 homolog"/>
    <property type="match status" value="1"/>
</dbReference>
<dbReference type="InterPro" id="IPR037206">
    <property type="entry name" value="VPS28_C_sf"/>
</dbReference>
<evidence type="ECO:0000259" key="11">
    <source>
        <dbReference type="PROSITE" id="PS51310"/>
    </source>
</evidence>
<feature type="domain" description="VPS28 C-terminal" evidence="11">
    <location>
        <begin position="712"/>
        <end position="808"/>
    </location>
</feature>
<evidence type="ECO:0000256" key="5">
    <source>
        <dbReference type="ARBA" id="ARBA00022927"/>
    </source>
</evidence>
<evidence type="ECO:0000256" key="1">
    <source>
        <dbReference type="ARBA" id="ARBA00004177"/>
    </source>
</evidence>
<dbReference type="InterPro" id="IPR038358">
    <property type="entry name" value="VPS28_N_sf"/>
</dbReference>
<evidence type="ECO:0000256" key="10">
    <source>
        <dbReference type="SAM" id="MobiDB-lite"/>
    </source>
</evidence>
<protein>
    <recommendedName>
        <fullName evidence="2">Vacuolar protein sorting-associated protein 28 homolog</fullName>
    </recommendedName>
    <alternativeName>
        <fullName evidence="8">ESCRT-I complex subunit VPS28</fullName>
    </alternativeName>
</protein>
<dbReference type="Pfam" id="PF03997">
    <property type="entry name" value="VPS28"/>
    <property type="match status" value="1"/>
</dbReference>
<gene>
    <name evidence="13" type="ORF">ALC60_06341</name>
</gene>
<evidence type="ECO:0000259" key="12">
    <source>
        <dbReference type="PROSITE" id="PS51313"/>
    </source>
</evidence>
<comment type="subunit">
    <text evidence="7">Component of the ESCRT-I complex (endosomal sorting complex required for transport I).</text>
</comment>
<feature type="compositionally biased region" description="Polar residues" evidence="10">
    <location>
        <begin position="85"/>
        <end position="95"/>
    </location>
</feature>
<dbReference type="PROSITE" id="PS51310">
    <property type="entry name" value="VPS28_C"/>
    <property type="match status" value="1"/>
</dbReference>
<sequence length="810" mass="92839">MSDYNKLDCSRSSGSALVCNVRPRHVRSLNFGQSILELNAIDQYCVPNRVLIIDDNVAHIPCTEKKDYVRKWLETHENSRRDPSQESTGLETSTTMDIDLQTSPILGNGRKRFSRKICVNRNASERRQGNVDHQENAGHSANCIIQSNDKPNCKYKKKSKEDKSMSETQLTSPGTEKIAVDEMSPVLGTYRTFKKKRRKKRKYKAEDNVSPESSKLHNHKILSSNIKSITEPDSYCNNLREVPVDQDKLENNLDTKTKTFITWTEAKESPEKYQRYIETLSPSTQEKLSFADSSSNKTHENDSRIEAGTNSDSKDEECNKLINTPSSNNDRSHFIEDVDTQETAKTSQFSIVDKDSSPSGQQFDLDKTKAEMILNQSIPLSTKISEVQSLNKTTQKTEKSIQTAIISTITTPSRKSPDRNMFTYLLDSGKKRRKLKKGSIAARLHSLINAQISSIRIWHYRLNKEHDVTSAQYISVLVHECTKQFRNQFLEGILIEDRFNLLQSDVQIEQAEARNIQIQLKEVLYKNITIMLVCDIVGTLKLTSKVVINVYPPWNILDKDNLTLEATYLVKLLQSNLMKFEIISWISQMTLALPNFGIMSITQDRPELYEEVKLYKNAREREKHDNQADLYAVVNTLQHLEKAYIRDCVTPKEYTAACSKLLVQYRAAFKQVQSDQFPTIDSFTRAFRLDCPAALERIKEDRPITIKDDKGNTSKCIADIVSLFITLMDKLRLEIKAMDQLHPDLRDLMDTMNRLSILPSDFDGKEKVSEWLQTLDNMSASDELSDTQVRQLIFDLETSYNAFNKILHNS</sequence>
<dbReference type="InterPro" id="IPR007143">
    <property type="entry name" value="Vps28"/>
</dbReference>
<dbReference type="InterPro" id="IPR037202">
    <property type="entry name" value="ESCRT_assembly_dom"/>
</dbReference>
<dbReference type="SUPFAM" id="SSF140427">
    <property type="entry name" value="VPS28 C-terminal domain-like"/>
    <property type="match status" value="1"/>
</dbReference>
<dbReference type="InterPro" id="IPR017899">
    <property type="entry name" value="VPS28_C"/>
</dbReference>
<dbReference type="SUPFAM" id="SSF140111">
    <property type="entry name" value="Endosomal sorting complex assembly domain"/>
    <property type="match status" value="1"/>
</dbReference>
<keyword evidence="4" id="KW-0967">Endosome</keyword>
<evidence type="ECO:0000256" key="9">
    <source>
        <dbReference type="PROSITE-ProRule" id="PRU00642"/>
    </source>
</evidence>
<dbReference type="GO" id="GO:0044877">
    <property type="term" value="F:protein-containing complex binding"/>
    <property type="evidence" value="ECO:0007669"/>
    <property type="project" value="TreeGrafter"/>
</dbReference>
<dbReference type="Gene3D" id="1.20.120.1130">
    <property type="match status" value="1"/>
</dbReference>
<feature type="region of interest" description="Disordered" evidence="10">
    <location>
        <begin position="154"/>
        <end position="175"/>
    </location>
</feature>
<evidence type="ECO:0000256" key="6">
    <source>
        <dbReference type="ARBA" id="ARBA00056039"/>
    </source>
</evidence>
<evidence type="ECO:0000256" key="3">
    <source>
        <dbReference type="ARBA" id="ARBA00022448"/>
    </source>
</evidence>
<evidence type="ECO:0000256" key="4">
    <source>
        <dbReference type="ARBA" id="ARBA00022753"/>
    </source>
</evidence>
<feature type="region of interest" description="Disordered" evidence="10">
    <location>
        <begin position="284"/>
        <end position="316"/>
    </location>
</feature>
<evidence type="ECO:0000256" key="2">
    <source>
        <dbReference type="ARBA" id="ARBA00020968"/>
    </source>
</evidence>
<dbReference type="PANTHER" id="PTHR12937:SF0">
    <property type="entry name" value="VACUOLAR PROTEIN SORTING-ASSOCIATED PROTEIN 28 HOMOLOG"/>
    <property type="match status" value="1"/>
</dbReference>
<feature type="compositionally biased region" description="Polar residues" evidence="10">
    <location>
        <begin position="284"/>
        <end position="296"/>
    </location>
</feature>
<feature type="domain" description="VPS28 N-terminal" evidence="12">
    <location>
        <begin position="601"/>
        <end position="708"/>
    </location>
</feature>
<evidence type="ECO:0000313" key="13">
    <source>
        <dbReference type="EMBL" id="KYQ54739.1"/>
    </source>
</evidence>
<dbReference type="GO" id="GO:0000813">
    <property type="term" value="C:ESCRT I complex"/>
    <property type="evidence" value="ECO:0007669"/>
    <property type="project" value="InterPro"/>
</dbReference>
<dbReference type="FunFam" id="1.20.1440.200:FF:000001">
    <property type="entry name" value="Vacuolar protein sorting-associated protein 28 homolog"/>
    <property type="match status" value="1"/>
</dbReference>
<reference evidence="13 14" key="1">
    <citation type="submission" date="2015-09" db="EMBL/GenBank/DDBJ databases">
        <title>Trachymyrmex zeteki WGS genome.</title>
        <authorList>
            <person name="Nygaard S."/>
            <person name="Hu H."/>
            <person name="Boomsma J."/>
            <person name="Zhang G."/>
        </authorList>
    </citation>
    <scope>NUCLEOTIDE SEQUENCE [LARGE SCALE GENOMIC DNA]</scope>
    <source>
        <strain evidence="13">Tzet28-1</strain>
        <tissue evidence="13">Whole body</tissue>
    </source>
</reference>
<organism evidence="13 14">
    <name type="scientific">Mycetomoellerius zeteki</name>
    <dbReference type="NCBI Taxonomy" id="64791"/>
    <lineage>
        <taxon>Eukaryota</taxon>
        <taxon>Metazoa</taxon>
        <taxon>Ecdysozoa</taxon>
        <taxon>Arthropoda</taxon>
        <taxon>Hexapoda</taxon>
        <taxon>Insecta</taxon>
        <taxon>Pterygota</taxon>
        <taxon>Neoptera</taxon>
        <taxon>Endopterygota</taxon>
        <taxon>Hymenoptera</taxon>
        <taxon>Apocrita</taxon>
        <taxon>Aculeata</taxon>
        <taxon>Formicoidea</taxon>
        <taxon>Formicidae</taxon>
        <taxon>Myrmicinae</taxon>
        <taxon>Mycetomoellerius</taxon>
    </lineage>
</organism>
<dbReference type="AlphaFoldDB" id="A0A151X379"/>
<dbReference type="Gene3D" id="1.20.1440.200">
    <property type="match status" value="1"/>
</dbReference>
<feature type="region of interest" description="Disordered" evidence="10">
    <location>
        <begin position="197"/>
        <end position="217"/>
    </location>
</feature>
<dbReference type="InterPro" id="IPR017898">
    <property type="entry name" value="VPS28_N"/>
</dbReference>
<evidence type="ECO:0000256" key="7">
    <source>
        <dbReference type="ARBA" id="ARBA00066174"/>
    </source>
</evidence>
<dbReference type="GO" id="GO:0043328">
    <property type="term" value="P:protein transport to vacuole involved in ubiquitin-dependent protein catabolic process via the multivesicular body sorting pathway"/>
    <property type="evidence" value="ECO:0007669"/>
    <property type="project" value="TreeGrafter"/>
</dbReference>
<accession>A0A151X379</accession>
<keyword evidence="14" id="KW-1185">Reference proteome</keyword>
<dbReference type="PANTHER" id="PTHR12937">
    <property type="entry name" value="VACUOLAR PROTEIN SORTING 28, ISOFORM 2 VPS28"/>
    <property type="match status" value="1"/>
</dbReference>
<comment type="function">
    <text evidence="6">Component of the ESCRT-I complex, a regulator of vesicular trafficking process.</text>
</comment>
<dbReference type="Proteomes" id="UP000075809">
    <property type="component" value="Unassembled WGS sequence"/>
</dbReference>
<comment type="similarity">
    <text evidence="9">Belongs to the VPS28 family.</text>
</comment>
<name>A0A151X379_9HYME</name>
<feature type="region of interest" description="Disordered" evidence="10">
    <location>
        <begin position="76"/>
        <end position="95"/>
    </location>
</feature>
<evidence type="ECO:0000313" key="14">
    <source>
        <dbReference type="Proteomes" id="UP000075809"/>
    </source>
</evidence>
<dbReference type="PROSITE" id="PS51313">
    <property type="entry name" value="VPS28_N"/>
    <property type="match status" value="1"/>
</dbReference>
<evidence type="ECO:0000256" key="8">
    <source>
        <dbReference type="ARBA" id="ARBA00083439"/>
    </source>
</evidence>
<keyword evidence="3 9" id="KW-0813">Transport</keyword>
<comment type="subcellular location">
    <subcellularLocation>
        <location evidence="1">Endosome</location>
    </subcellularLocation>
</comment>
<proteinExistence type="inferred from homology"/>
<keyword evidence="5 9" id="KW-0653">Protein transport</keyword>